<name>A0A810PN91_9FIRM</name>
<comment type="cofactor">
    <cofactor evidence="3">
        <name>Fe(2+)</name>
        <dbReference type="ChEBI" id="CHEBI:29033"/>
    </cofactor>
    <text evidence="3">Binds 1 Fe(2+) ion.</text>
</comment>
<dbReference type="EC" id="3.5.1.88" evidence="3"/>
<dbReference type="GO" id="GO:0006412">
    <property type="term" value="P:translation"/>
    <property type="evidence" value="ECO:0007669"/>
    <property type="project" value="UniProtKB-UniRule"/>
</dbReference>
<dbReference type="KEGG" id="vfa:MM35RIKEN_05410"/>
<reference evidence="4" key="1">
    <citation type="submission" date="2020-09" db="EMBL/GenBank/DDBJ databases">
        <title>New species isolated from human feces.</title>
        <authorList>
            <person name="Kitahara M."/>
            <person name="Shigeno Y."/>
            <person name="Shime M."/>
            <person name="Matsumoto Y."/>
            <person name="Nakamura S."/>
            <person name="Motooka D."/>
            <person name="Fukuoka S."/>
            <person name="Nishikawa H."/>
            <person name="Benno Y."/>
        </authorList>
    </citation>
    <scope>NUCLEOTIDE SEQUENCE</scope>
    <source>
        <strain evidence="4">MM35</strain>
    </source>
</reference>
<feature type="binding site" evidence="3">
    <location>
        <position position="89"/>
    </location>
    <ligand>
        <name>Fe cation</name>
        <dbReference type="ChEBI" id="CHEBI:24875"/>
    </ligand>
</feature>
<dbReference type="PANTHER" id="PTHR10458">
    <property type="entry name" value="PEPTIDE DEFORMYLASE"/>
    <property type="match status" value="1"/>
</dbReference>
<dbReference type="Gene3D" id="3.90.45.10">
    <property type="entry name" value="Peptide deformylase"/>
    <property type="match status" value="1"/>
</dbReference>
<evidence type="ECO:0000313" key="5">
    <source>
        <dbReference type="Proteomes" id="UP000681343"/>
    </source>
</evidence>
<evidence type="ECO:0000313" key="4">
    <source>
        <dbReference type="EMBL" id="BCK78349.1"/>
    </source>
</evidence>
<proteinExistence type="inferred from homology"/>
<dbReference type="Pfam" id="PF01327">
    <property type="entry name" value="Pep_deformylase"/>
    <property type="match status" value="1"/>
</dbReference>
<keyword evidence="2 3" id="KW-0408">Iron</keyword>
<dbReference type="PIRSF" id="PIRSF004749">
    <property type="entry name" value="Pep_def"/>
    <property type="match status" value="1"/>
</dbReference>
<dbReference type="InterPro" id="IPR023635">
    <property type="entry name" value="Peptide_deformylase"/>
</dbReference>
<dbReference type="HAMAP" id="MF_00163">
    <property type="entry name" value="Pep_deformylase"/>
    <property type="match status" value="1"/>
</dbReference>
<feature type="binding site" evidence="3">
    <location>
        <position position="135"/>
    </location>
    <ligand>
        <name>Fe cation</name>
        <dbReference type="ChEBI" id="CHEBI:24875"/>
    </ligand>
</feature>
<gene>
    <name evidence="4" type="primary">def2</name>
    <name evidence="3" type="synonym">def</name>
    <name evidence="4" type="ORF">MM35RIKEN_05410</name>
</gene>
<comment type="function">
    <text evidence="3">Removes the formyl group from the N-terminal Met of newly synthesized proteins. Requires at least a dipeptide for an efficient rate of reaction. N-terminal L-methionine is a prerequisite for activity but the enzyme has broad specificity at other positions.</text>
</comment>
<dbReference type="RefSeq" id="WP_212819057.1">
    <property type="nucleotide sequence ID" value="NZ_AP023415.1"/>
</dbReference>
<keyword evidence="3" id="KW-0378">Hydrolase</keyword>
<dbReference type="Proteomes" id="UP000681343">
    <property type="component" value="Chromosome"/>
</dbReference>
<sequence>MALRRIVLQGEDCLTKVCRPVTDFDNRLHILLNDMADTLLDSGGVGLAAPQVGILRRVCVVQNENDEIIELINPEIVYTQGEQTGLEGCLSVPGKFGVVTRPEVVRVRAQDRDGNFFEVEDSDLTARCFCHEIEHLDGHLFVEHTDHLLTEEELQEYIRRQEEDEA</sequence>
<feature type="active site" evidence="3">
    <location>
        <position position="132"/>
    </location>
</feature>
<dbReference type="InterPro" id="IPR036821">
    <property type="entry name" value="Peptide_deformylase_sf"/>
</dbReference>
<keyword evidence="5" id="KW-1185">Reference proteome</keyword>
<evidence type="ECO:0000256" key="3">
    <source>
        <dbReference type="HAMAP-Rule" id="MF_00163"/>
    </source>
</evidence>
<dbReference type="GO" id="GO:0042586">
    <property type="term" value="F:peptide deformylase activity"/>
    <property type="evidence" value="ECO:0007669"/>
    <property type="project" value="UniProtKB-UniRule"/>
</dbReference>
<dbReference type="NCBIfam" id="NF001159">
    <property type="entry name" value="PRK00150.1-3"/>
    <property type="match status" value="1"/>
</dbReference>
<dbReference type="CDD" id="cd00487">
    <property type="entry name" value="Pep_deformylase"/>
    <property type="match status" value="1"/>
</dbReference>
<dbReference type="PANTHER" id="PTHR10458:SF22">
    <property type="entry name" value="PEPTIDE DEFORMYLASE"/>
    <property type="match status" value="1"/>
</dbReference>
<dbReference type="SUPFAM" id="SSF56420">
    <property type="entry name" value="Peptide deformylase"/>
    <property type="match status" value="1"/>
</dbReference>
<evidence type="ECO:0000256" key="1">
    <source>
        <dbReference type="ARBA" id="ARBA00010759"/>
    </source>
</evidence>
<dbReference type="AlphaFoldDB" id="A0A810PN91"/>
<organism evidence="4 5">
    <name type="scientific">Vescimonas fastidiosa</name>
    <dbReference type="NCBI Taxonomy" id="2714353"/>
    <lineage>
        <taxon>Bacteria</taxon>
        <taxon>Bacillati</taxon>
        <taxon>Bacillota</taxon>
        <taxon>Clostridia</taxon>
        <taxon>Eubacteriales</taxon>
        <taxon>Oscillospiraceae</taxon>
        <taxon>Vescimonas</taxon>
    </lineage>
</organism>
<evidence type="ECO:0000256" key="2">
    <source>
        <dbReference type="ARBA" id="ARBA00023004"/>
    </source>
</evidence>
<keyword evidence="3" id="KW-0648">Protein biosynthesis</keyword>
<comment type="catalytic activity">
    <reaction evidence="3">
        <text>N-terminal N-formyl-L-methionyl-[peptide] + H2O = N-terminal L-methionyl-[peptide] + formate</text>
        <dbReference type="Rhea" id="RHEA:24420"/>
        <dbReference type="Rhea" id="RHEA-COMP:10639"/>
        <dbReference type="Rhea" id="RHEA-COMP:10640"/>
        <dbReference type="ChEBI" id="CHEBI:15377"/>
        <dbReference type="ChEBI" id="CHEBI:15740"/>
        <dbReference type="ChEBI" id="CHEBI:49298"/>
        <dbReference type="ChEBI" id="CHEBI:64731"/>
        <dbReference type="EC" id="3.5.1.88"/>
    </reaction>
</comment>
<keyword evidence="3" id="KW-0479">Metal-binding</keyword>
<dbReference type="NCBIfam" id="TIGR00079">
    <property type="entry name" value="pept_deformyl"/>
    <property type="match status" value="1"/>
</dbReference>
<feature type="binding site" evidence="3">
    <location>
        <position position="131"/>
    </location>
    <ligand>
        <name>Fe cation</name>
        <dbReference type="ChEBI" id="CHEBI:24875"/>
    </ligand>
</feature>
<protein>
    <recommendedName>
        <fullName evidence="3">Peptide deformylase</fullName>
        <shortName evidence="3">PDF</shortName>
        <ecNumber evidence="3">3.5.1.88</ecNumber>
    </recommendedName>
    <alternativeName>
        <fullName evidence="3">Polypeptide deformylase</fullName>
    </alternativeName>
</protein>
<dbReference type="GO" id="GO:0046872">
    <property type="term" value="F:metal ion binding"/>
    <property type="evidence" value="ECO:0007669"/>
    <property type="project" value="UniProtKB-KW"/>
</dbReference>
<dbReference type="PRINTS" id="PR01576">
    <property type="entry name" value="PDEFORMYLASE"/>
</dbReference>
<dbReference type="EMBL" id="AP023415">
    <property type="protein sequence ID" value="BCK78349.1"/>
    <property type="molecule type" value="Genomic_DNA"/>
</dbReference>
<accession>A0A810PN91</accession>
<comment type="similarity">
    <text evidence="1 3">Belongs to the polypeptide deformylase family.</text>
</comment>